<evidence type="ECO:0000256" key="1">
    <source>
        <dbReference type="ARBA" id="ARBA00023015"/>
    </source>
</evidence>
<proteinExistence type="predicted"/>
<keyword evidence="6" id="KW-1185">Reference proteome</keyword>
<evidence type="ECO:0000256" key="2">
    <source>
        <dbReference type="ARBA" id="ARBA00023125"/>
    </source>
</evidence>
<dbReference type="PANTHER" id="PTHR33204">
    <property type="entry name" value="TRANSCRIPTIONAL REGULATOR, MARR FAMILY"/>
    <property type="match status" value="1"/>
</dbReference>
<dbReference type="GO" id="GO:0003677">
    <property type="term" value="F:DNA binding"/>
    <property type="evidence" value="ECO:0007669"/>
    <property type="project" value="UniProtKB-KW"/>
</dbReference>
<gene>
    <name evidence="5" type="ORF">M2280_001150</name>
</gene>
<evidence type="ECO:0000313" key="6">
    <source>
        <dbReference type="Proteomes" id="UP001160334"/>
    </source>
</evidence>
<dbReference type="Proteomes" id="UP001160334">
    <property type="component" value="Unassembled WGS sequence"/>
</dbReference>
<dbReference type="Gene3D" id="1.10.10.10">
    <property type="entry name" value="Winged helix-like DNA-binding domain superfamily/Winged helix DNA-binding domain"/>
    <property type="match status" value="1"/>
</dbReference>
<keyword evidence="2 5" id="KW-0238">DNA-binding</keyword>
<keyword evidence="3" id="KW-0804">Transcription</keyword>
<protein>
    <submittedName>
        <fullName evidence="5">DNA-binding HxlR family transcriptional regulator</fullName>
    </submittedName>
</protein>
<organism evidence="5 6">
    <name type="scientific">Prescottella agglutinans</name>
    <dbReference type="NCBI Taxonomy" id="1644129"/>
    <lineage>
        <taxon>Bacteria</taxon>
        <taxon>Bacillati</taxon>
        <taxon>Actinomycetota</taxon>
        <taxon>Actinomycetes</taxon>
        <taxon>Mycobacteriales</taxon>
        <taxon>Nocardiaceae</taxon>
        <taxon>Prescottella</taxon>
    </lineage>
</organism>
<dbReference type="SUPFAM" id="SSF46785">
    <property type="entry name" value="Winged helix' DNA-binding domain"/>
    <property type="match status" value="1"/>
</dbReference>
<dbReference type="InterPro" id="IPR036390">
    <property type="entry name" value="WH_DNA-bd_sf"/>
</dbReference>
<accession>A0ABT6M6J9</accession>
<dbReference type="RefSeq" id="WP_280759294.1">
    <property type="nucleotide sequence ID" value="NZ_JARXVC010000002.1"/>
</dbReference>
<feature type="domain" description="HTH hxlR-type" evidence="4">
    <location>
        <begin position="29"/>
        <end position="128"/>
    </location>
</feature>
<evidence type="ECO:0000259" key="4">
    <source>
        <dbReference type="PROSITE" id="PS51118"/>
    </source>
</evidence>
<dbReference type="Pfam" id="PF01638">
    <property type="entry name" value="HxlR"/>
    <property type="match status" value="1"/>
</dbReference>
<sequence length="168" mass="18427">MKSAFCEVGHMRLRTPLDDRSSWSPIGHCPIEKAMGVIGSRPAMLILREAHYGTRRFDDFVARIGLAPATAATHLRALTDAGLIARQPYRDEGVRTRDEYVLTQAGIDLIPVVIGLFEWGTKHAEGSDKLEFAHIGCGEPVALHVSCTAGHDLGADEIEVRLEERARA</sequence>
<dbReference type="PROSITE" id="PS51118">
    <property type="entry name" value="HTH_HXLR"/>
    <property type="match status" value="1"/>
</dbReference>
<keyword evidence="1" id="KW-0805">Transcription regulation</keyword>
<evidence type="ECO:0000313" key="5">
    <source>
        <dbReference type="EMBL" id="MDH6279941.1"/>
    </source>
</evidence>
<dbReference type="EMBL" id="JARXVC010000002">
    <property type="protein sequence ID" value="MDH6279941.1"/>
    <property type="molecule type" value="Genomic_DNA"/>
</dbReference>
<dbReference type="InterPro" id="IPR036388">
    <property type="entry name" value="WH-like_DNA-bd_sf"/>
</dbReference>
<reference evidence="5 6" key="1">
    <citation type="submission" date="2023-04" db="EMBL/GenBank/DDBJ databases">
        <title>Forest soil microbial communities from Buena Vista Peninsula, Colon Province, Panama.</title>
        <authorList>
            <person name="Bouskill N."/>
        </authorList>
    </citation>
    <scope>NUCLEOTIDE SEQUENCE [LARGE SCALE GENOMIC DNA]</scope>
    <source>
        <strain evidence="5 6">CFH S0262</strain>
    </source>
</reference>
<evidence type="ECO:0000256" key="3">
    <source>
        <dbReference type="ARBA" id="ARBA00023163"/>
    </source>
</evidence>
<dbReference type="PANTHER" id="PTHR33204:SF18">
    <property type="entry name" value="TRANSCRIPTIONAL REGULATORY PROTEIN"/>
    <property type="match status" value="1"/>
</dbReference>
<dbReference type="InterPro" id="IPR002577">
    <property type="entry name" value="HTH_HxlR"/>
</dbReference>
<comment type="caution">
    <text evidence="5">The sequence shown here is derived from an EMBL/GenBank/DDBJ whole genome shotgun (WGS) entry which is preliminary data.</text>
</comment>
<name>A0ABT6M6J9_9NOCA</name>